<evidence type="ECO:0000313" key="3">
    <source>
        <dbReference type="Proteomes" id="UP001320159"/>
    </source>
</evidence>
<reference evidence="2 3" key="1">
    <citation type="submission" date="2017-11" db="EMBL/GenBank/DDBJ databases">
        <title>Isolation and Characterization of Family Methanocellaceae Species from Potential Methane Hydrate Area Offshore Southwestern Taiwan.</title>
        <authorList>
            <person name="Zhang W.-L."/>
            <person name="Chen W.-C."/>
            <person name="Lai M.-C."/>
            <person name="Chen S.-C."/>
        </authorList>
    </citation>
    <scope>NUCLEOTIDE SEQUENCE [LARGE SCALE GENOMIC DNA]</scope>
    <source>
        <strain evidence="2 3">CWC-04</strain>
    </source>
</reference>
<dbReference type="Proteomes" id="UP001320159">
    <property type="component" value="Unassembled WGS sequence"/>
</dbReference>
<keyword evidence="1" id="KW-0472">Membrane</keyword>
<evidence type="ECO:0000313" key="2">
    <source>
        <dbReference type="EMBL" id="MCD1296048.1"/>
    </source>
</evidence>
<gene>
    <name evidence="2" type="ORF">CUJ83_13675</name>
</gene>
<dbReference type="AlphaFoldDB" id="A0AAP2REV5"/>
<keyword evidence="1" id="KW-0812">Transmembrane</keyword>
<accession>A0AAP2REV5</accession>
<feature type="transmembrane region" description="Helical" evidence="1">
    <location>
        <begin position="7"/>
        <end position="27"/>
    </location>
</feature>
<keyword evidence="3" id="KW-1185">Reference proteome</keyword>
<protein>
    <submittedName>
        <fullName evidence="2">Uncharacterized protein</fullName>
    </submittedName>
</protein>
<feature type="transmembrane region" description="Helical" evidence="1">
    <location>
        <begin position="215"/>
        <end position="237"/>
    </location>
</feature>
<feature type="transmembrane region" description="Helical" evidence="1">
    <location>
        <begin position="130"/>
        <end position="150"/>
    </location>
</feature>
<comment type="caution">
    <text evidence="2">The sequence shown here is derived from an EMBL/GenBank/DDBJ whole genome shotgun (WGS) entry which is preliminary data.</text>
</comment>
<dbReference type="EMBL" id="PGCK01000013">
    <property type="protein sequence ID" value="MCD1296048.1"/>
    <property type="molecule type" value="Genomic_DNA"/>
</dbReference>
<dbReference type="RefSeq" id="WP_230742912.1">
    <property type="nucleotide sequence ID" value="NZ_PGCK01000013.1"/>
</dbReference>
<name>A0AAP2REV5_9EURY</name>
<keyword evidence="1" id="KW-1133">Transmembrane helix</keyword>
<feature type="transmembrane region" description="Helical" evidence="1">
    <location>
        <begin position="171"/>
        <end position="195"/>
    </location>
</feature>
<evidence type="ECO:0000256" key="1">
    <source>
        <dbReference type="SAM" id="Phobius"/>
    </source>
</evidence>
<sequence length="263" mass="29491">MSIKYRYILLFVMGLFAILLVLSFSTFQLTTYQSLRDISSNIAEIPSQKAYLDGQYKDMRTFFSENKGEFYTYYFESLPVSISKSQVTGLTEQETIDLVLDSFTAKLYHVKYGGITAKISEYAGSGSNGLYLVITIILFIAFVSSTIFTLHPGWKKNSTELLRSTGKTLAVMCLVSMIVFVLAPGIVKTMIWQYIPSTGNARDILEIVESRVTATLFFNNLIMVILGALIYASGAYLEKRKEKTPVGTVETSRPAESKLRRSL</sequence>
<proteinExistence type="predicted"/>
<organism evidence="2 3">
    <name type="scientific">Methanooceanicella nereidis</name>
    <dbReference type="NCBI Taxonomy" id="2052831"/>
    <lineage>
        <taxon>Archaea</taxon>
        <taxon>Methanobacteriati</taxon>
        <taxon>Methanobacteriota</taxon>
        <taxon>Stenosarchaea group</taxon>
        <taxon>Methanomicrobia</taxon>
        <taxon>Methanocellales</taxon>
        <taxon>Methanocellaceae</taxon>
        <taxon>Methanooceanicella</taxon>
    </lineage>
</organism>